<gene>
    <name evidence="1" type="ORF">BT96DRAFT_1058816</name>
</gene>
<proteinExistence type="predicted"/>
<keyword evidence="2" id="KW-1185">Reference proteome</keyword>
<accession>A0A6A4H2K1</accession>
<dbReference type="Proteomes" id="UP000799118">
    <property type="component" value="Unassembled WGS sequence"/>
</dbReference>
<name>A0A6A4H2K1_9AGAR</name>
<protein>
    <submittedName>
        <fullName evidence="1">Uncharacterized protein</fullName>
    </submittedName>
</protein>
<dbReference type="EMBL" id="ML769607">
    <property type="protein sequence ID" value="KAE9391996.1"/>
    <property type="molecule type" value="Genomic_DNA"/>
</dbReference>
<sequence>MPKIRQQHPEAIPNKSYKISCTQLQSVEKHASALKLLEEARAKAQYAFEDAEEDLQEEYGKAGATLEKLVQNFSPPATPSKPQRSRGGNSTVVVVVPGGQVDLSKIVITGTSPTKAAHQSPAPRSFYIVYHGRDGGQGLFDSWKGREGHDGPDSLCDGYEHRLNRKFSSLKQAQTFYQECLDSGVLDLLRGPPTESEVFIIVKGGEPGVYTKRLTLLIDGLAWRGGVVMVGTGTRRQAEVQFRQWQTAGQTEVLCANGPARDF</sequence>
<evidence type="ECO:0000313" key="2">
    <source>
        <dbReference type="Proteomes" id="UP000799118"/>
    </source>
</evidence>
<dbReference type="OrthoDB" id="3037695at2759"/>
<organism evidence="1 2">
    <name type="scientific">Gymnopus androsaceus JB14</name>
    <dbReference type="NCBI Taxonomy" id="1447944"/>
    <lineage>
        <taxon>Eukaryota</taxon>
        <taxon>Fungi</taxon>
        <taxon>Dikarya</taxon>
        <taxon>Basidiomycota</taxon>
        <taxon>Agaricomycotina</taxon>
        <taxon>Agaricomycetes</taxon>
        <taxon>Agaricomycetidae</taxon>
        <taxon>Agaricales</taxon>
        <taxon>Marasmiineae</taxon>
        <taxon>Omphalotaceae</taxon>
        <taxon>Gymnopus</taxon>
    </lineage>
</organism>
<evidence type="ECO:0000313" key="1">
    <source>
        <dbReference type="EMBL" id="KAE9391996.1"/>
    </source>
</evidence>
<reference evidence="1" key="1">
    <citation type="journal article" date="2019" name="Environ. Microbiol.">
        <title>Fungal ecological strategies reflected in gene transcription - a case study of two litter decomposers.</title>
        <authorList>
            <person name="Barbi F."/>
            <person name="Kohler A."/>
            <person name="Barry K."/>
            <person name="Baskaran P."/>
            <person name="Daum C."/>
            <person name="Fauchery L."/>
            <person name="Ihrmark K."/>
            <person name="Kuo A."/>
            <person name="LaButti K."/>
            <person name="Lipzen A."/>
            <person name="Morin E."/>
            <person name="Grigoriev I.V."/>
            <person name="Henrissat B."/>
            <person name="Lindahl B."/>
            <person name="Martin F."/>
        </authorList>
    </citation>
    <scope>NUCLEOTIDE SEQUENCE</scope>
    <source>
        <strain evidence="1">JB14</strain>
    </source>
</reference>
<dbReference type="AlphaFoldDB" id="A0A6A4H2K1"/>